<dbReference type="PANTHER" id="PTHR39418:SF1">
    <property type="entry name" value="DEHYDROGENASE"/>
    <property type="match status" value="1"/>
</dbReference>
<name>A0A2Z5PHE1_METMI</name>
<sequence length="204" mass="23881">MITCKVSAQNGENLNEDYQKTIEFHGHECPGVTIGYRVAKYIQNHYNKSEDEELVAIVENNSCSVDAIQHMLSCTFGKGNLIFKDNGKHAYTFYSRDNRKALRIYFKDDFFKDIEDMRKKYNKDQLTEKEKEEFIKIKKEITERILNANDEELFEVKEVDIPAPRKAKLYPSIKCEECGEYFMEIKGRIVDGKIVCKECFEKLA</sequence>
<dbReference type="PANTHER" id="PTHR39418">
    <property type="entry name" value="DEHYDROGENASE-RELATED"/>
    <property type="match status" value="1"/>
</dbReference>
<evidence type="ECO:0000256" key="3">
    <source>
        <dbReference type="ARBA" id="ARBA00022833"/>
    </source>
</evidence>
<evidence type="ECO:0000256" key="1">
    <source>
        <dbReference type="ARBA" id="ARBA00022723"/>
    </source>
</evidence>
<keyword evidence="1" id="KW-0479">Metal-binding</keyword>
<keyword evidence="2" id="KW-0863">Zinc-finger</keyword>
<dbReference type="GO" id="GO:0008270">
    <property type="term" value="F:zinc ion binding"/>
    <property type="evidence" value="ECO:0007669"/>
    <property type="project" value="UniProtKB-KW"/>
</dbReference>
<evidence type="ECO:0000256" key="2">
    <source>
        <dbReference type="ARBA" id="ARBA00022771"/>
    </source>
</evidence>
<accession>A0A2Z5PHE1</accession>
<feature type="domain" description="Formylmethanofuran dehydrogenase subunit E" evidence="5">
    <location>
        <begin position="24"/>
        <end position="155"/>
    </location>
</feature>
<dbReference type="Pfam" id="PF01258">
    <property type="entry name" value="zf-dskA_traR"/>
    <property type="match status" value="1"/>
</dbReference>
<protein>
    <submittedName>
        <fullName evidence="6">Putative formylmethanofuran dehydrogenase subunit E</fullName>
    </submittedName>
</protein>
<dbReference type="EMBL" id="AP011526">
    <property type="protein sequence ID" value="BAP61238.1"/>
    <property type="molecule type" value="Genomic_DNA"/>
</dbReference>
<dbReference type="Gene3D" id="3.30.1330.130">
    <property type="match status" value="1"/>
</dbReference>
<dbReference type="Proteomes" id="UP000264208">
    <property type="component" value="Chromosome"/>
</dbReference>
<dbReference type="AlphaFoldDB" id="A0A2Z5PHE1"/>
<evidence type="ECO:0000313" key="7">
    <source>
        <dbReference type="Proteomes" id="UP000264208"/>
    </source>
</evidence>
<gene>
    <name evidence="6" type="ORF">MMKA1_11210</name>
</gene>
<reference evidence="6 7" key="1">
    <citation type="submission" date="2009-06" db="EMBL/GenBank/DDBJ databases">
        <title>Molecular Evidence for Microbiologically Influenced Corrosion from genome of Methanogen.</title>
        <authorList>
            <person name="Ito N."/>
            <person name="Tsurumaru H."/>
            <person name="Shimizu A."/>
            <person name="Harada T."/>
            <person name="Hosoyama A."/>
            <person name="Horikawa H."/>
            <person name="Wakai S."/>
            <person name="Sasaki K."/>
            <person name="Nishijima K."/>
            <person name="Ataku H."/>
            <person name="Yamazaki J."/>
            <person name="Mise M."/>
            <person name="Yamazaki S."/>
            <person name="Tanikawa S."/>
            <person name="Harayama S."/>
            <person name="Fujita N."/>
        </authorList>
    </citation>
    <scope>NUCLEOTIDE SEQUENCE [LARGE SCALE GENOMIC DNA]</scope>
    <source>
        <strain evidence="7">KA1 ( NBRC 102054)</strain>
    </source>
</reference>
<dbReference type="InterPro" id="IPR026328">
    <property type="entry name" value="FmdE"/>
</dbReference>
<organism evidence="6 7">
    <name type="scientific">Methanococcus maripaludis KA1</name>
    <dbReference type="NCBI Taxonomy" id="637914"/>
    <lineage>
        <taxon>Archaea</taxon>
        <taxon>Methanobacteriati</taxon>
        <taxon>Methanobacteriota</taxon>
        <taxon>Methanomada group</taxon>
        <taxon>Methanococci</taxon>
        <taxon>Methanococcales</taxon>
        <taxon>Methanococcaceae</taxon>
        <taxon>Methanococcus</taxon>
    </lineage>
</organism>
<dbReference type="InterPro" id="IPR053194">
    <property type="entry name" value="tRNA_methyltr_O"/>
</dbReference>
<evidence type="ECO:0000259" key="5">
    <source>
        <dbReference type="Pfam" id="PF02663"/>
    </source>
</evidence>
<dbReference type="InterPro" id="IPR003814">
    <property type="entry name" value="FmdEsu_dom"/>
</dbReference>
<keyword evidence="3" id="KW-0862">Zinc</keyword>
<dbReference type="InterPro" id="IPR000962">
    <property type="entry name" value="Znf_DskA_TraR"/>
</dbReference>
<dbReference type="KEGG" id="mmak:MMKA1_11210"/>
<evidence type="ECO:0000259" key="4">
    <source>
        <dbReference type="Pfam" id="PF01258"/>
    </source>
</evidence>
<dbReference type="PIRSF" id="PIRSF006578">
    <property type="entry name" value="FwdE"/>
    <property type="match status" value="1"/>
</dbReference>
<proteinExistence type="predicted"/>
<evidence type="ECO:0000313" key="6">
    <source>
        <dbReference type="EMBL" id="BAP61238.1"/>
    </source>
</evidence>
<dbReference type="Pfam" id="PF02663">
    <property type="entry name" value="FmdE"/>
    <property type="match status" value="1"/>
</dbReference>
<dbReference type="SUPFAM" id="SSF143555">
    <property type="entry name" value="FwdE-like"/>
    <property type="match status" value="1"/>
</dbReference>
<feature type="domain" description="Zinc finger DksA/TraR C4-type" evidence="4">
    <location>
        <begin position="170"/>
        <end position="202"/>
    </location>
</feature>